<dbReference type="AlphaFoldDB" id="A0A835L7T3"/>
<reference evidence="1" key="1">
    <citation type="submission" date="2020-08" db="EMBL/GenBank/DDBJ databases">
        <title>Spodoptera exigua strain:BAW_Kor-Di-RS1 Genome sequencing and assembly.</title>
        <authorList>
            <person name="Kim J."/>
            <person name="Nam H.Y."/>
            <person name="Kwon M."/>
            <person name="Choi J.H."/>
            <person name="Cho S.R."/>
            <person name="Kim G.-H."/>
        </authorList>
    </citation>
    <scope>NUCLEOTIDE SEQUENCE</scope>
    <source>
        <strain evidence="1">BAW_Kor-Di-RS1</strain>
        <tissue evidence="1">Whole-body</tissue>
    </source>
</reference>
<sequence>AYKSSSRIYHQSRRARACVRLVIVGDVINEVLAFVHNKISVMDDESISRICTSAFSENEILTAKKLLFESLPTTKRKITRRKAGKKNGRDIDDIICLIRDTDSEDIPVFVARDLEKLPPVLFDHVDVTRLLKDIVKLRQDLNMIKEDYATIKQMDQLKSEVQQLSSGWCNVNSKRGAYAARRLSSYECDSGPMGLPMECNDGISKCYQQQSTLESTLKSSIHNRFEHQVLEGISITTPQIMNCNETVEQRDAAKMTHTASQLIEPLTCLAAQSAAAPLSVHCATDETLASAPPVATDRRGPLPSDPLLLAATCTESLSPSSGSPIVHTVDNNVSSLITSKRKSLAEIVREGKWKTQAPSDQWVRVQKKRSRNRFVGKRGSAVPEPGSNFTAAETKIPIYIYNVAKGVSVCDISTFILKKTNI</sequence>
<evidence type="ECO:0000313" key="2">
    <source>
        <dbReference type="Proteomes" id="UP000648187"/>
    </source>
</evidence>
<gene>
    <name evidence="1" type="ORF">HW555_004188</name>
</gene>
<feature type="non-terminal residue" evidence="1">
    <location>
        <position position="422"/>
    </location>
</feature>
<evidence type="ECO:0000313" key="1">
    <source>
        <dbReference type="EMBL" id="KAF9419261.1"/>
    </source>
</evidence>
<comment type="caution">
    <text evidence="1">The sequence shown here is derived from an EMBL/GenBank/DDBJ whole genome shotgun (WGS) entry which is preliminary data.</text>
</comment>
<dbReference type="Proteomes" id="UP000648187">
    <property type="component" value="Unassembled WGS sequence"/>
</dbReference>
<name>A0A835L7T3_SPOEX</name>
<evidence type="ECO:0008006" key="3">
    <source>
        <dbReference type="Google" id="ProtNLM"/>
    </source>
</evidence>
<dbReference type="EMBL" id="JACKWZ010000045">
    <property type="protein sequence ID" value="KAF9419261.1"/>
    <property type="molecule type" value="Genomic_DNA"/>
</dbReference>
<organism evidence="1 2">
    <name type="scientific">Spodoptera exigua</name>
    <name type="common">Beet armyworm</name>
    <name type="synonym">Noctua fulgens</name>
    <dbReference type="NCBI Taxonomy" id="7107"/>
    <lineage>
        <taxon>Eukaryota</taxon>
        <taxon>Metazoa</taxon>
        <taxon>Ecdysozoa</taxon>
        <taxon>Arthropoda</taxon>
        <taxon>Hexapoda</taxon>
        <taxon>Insecta</taxon>
        <taxon>Pterygota</taxon>
        <taxon>Neoptera</taxon>
        <taxon>Endopterygota</taxon>
        <taxon>Lepidoptera</taxon>
        <taxon>Glossata</taxon>
        <taxon>Ditrysia</taxon>
        <taxon>Noctuoidea</taxon>
        <taxon>Noctuidae</taxon>
        <taxon>Amphipyrinae</taxon>
        <taxon>Spodoptera</taxon>
    </lineage>
</organism>
<keyword evidence="2" id="KW-1185">Reference proteome</keyword>
<accession>A0A835L7T3</accession>
<protein>
    <recommendedName>
        <fullName evidence="3">Mutant cadherin</fullName>
    </recommendedName>
</protein>
<feature type="non-terminal residue" evidence="1">
    <location>
        <position position="1"/>
    </location>
</feature>
<proteinExistence type="predicted"/>